<dbReference type="EMBL" id="VXMH01000100">
    <property type="protein sequence ID" value="MYC96915.1"/>
    <property type="molecule type" value="Genomic_DNA"/>
</dbReference>
<name>A0A6B1DCB1_9CHLR</name>
<dbReference type="Pfam" id="PF12849">
    <property type="entry name" value="PBP_like_2"/>
    <property type="match status" value="1"/>
</dbReference>
<evidence type="ECO:0000313" key="4">
    <source>
        <dbReference type="EMBL" id="MYC96915.1"/>
    </source>
</evidence>
<dbReference type="InterPro" id="IPR050811">
    <property type="entry name" value="Phosphate_ABC_transporter"/>
</dbReference>
<organism evidence="4">
    <name type="scientific">Caldilineaceae bacterium SB0661_bin_32</name>
    <dbReference type="NCBI Taxonomy" id="2605255"/>
    <lineage>
        <taxon>Bacteria</taxon>
        <taxon>Bacillati</taxon>
        <taxon>Chloroflexota</taxon>
        <taxon>Caldilineae</taxon>
        <taxon>Caldilineales</taxon>
        <taxon>Caldilineaceae</taxon>
    </lineage>
</organism>
<evidence type="ECO:0000256" key="1">
    <source>
        <dbReference type="ARBA" id="ARBA00022729"/>
    </source>
</evidence>
<dbReference type="SUPFAM" id="SSF53850">
    <property type="entry name" value="Periplasmic binding protein-like II"/>
    <property type="match status" value="1"/>
</dbReference>
<dbReference type="InterPro" id="IPR024370">
    <property type="entry name" value="PBP_domain"/>
</dbReference>
<keyword evidence="1 2" id="KW-0732">Signal</keyword>
<comment type="caution">
    <text evidence="4">The sequence shown here is derived from an EMBL/GenBank/DDBJ whole genome shotgun (WGS) entry which is preliminary data.</text>
</comment>
<sequence length="304" mass="32588">MNYYRNYLHPSLLRSLLTRLMLAGCLLAGCTLPRDAGAVPAPAPVTLTIAGSTEMRPLLIEMTSVYSERNPRVQFTLSGGGSQIGEQRLASGQIDIAASAAAYPDAQIPAGLVRIPIGLDGIAIVVHSENPVEALTLVQIRDLFGGRVLNWEDVGGAARDVLLVSREDGSATRELFEERVMDEDQVALTAVVMSTSSHVVEYVAAHRDAIGYVTSAYLLQSGIPSAANEENASTAGTAVRTVKAVSIEGRVPFGADLANFQYPLARALYLLFPQSSDPSIRKIIDFVRGEEGQAIIARYHAPIR</sequence>
<accession>A0A6B1DCB1</accession>
<feature type="signal peptide" evidence="2">
    <location>
        <begin position="1"/>
        <end position="28"/>
    </location>
</feature>
<feature type="chain" id="PRO_5025382199" evidence="2">
    <location>
        <begin position="29"/>
        <end position="304"/>
    </location>
</feature>
<dbReference type="AlphaFoldDB" id="A0A6B1DCB1"/>
<dbReference type="PROSITE" id="PS51257">
    <property type="entry name" value="PROKAR_LIPOPROTEIN"/>
    <property type="match status" value="1"/>
</dbReference>
<dbReference type="CDD" id="cd13653">
    <property type="entry name" value="PBP2_phosphate_like_1"/>
    <property type="match status" value="1"/>
</dbReference>
<gene>
    <name evidence="4" type="ORF">F4X14_18295</name>
</gene>
<proteinExistence type="predicted"/>
<dbReference type="PANTHER" id="PTHR30570">
    <property type="entry name" value="PERIPLASMIC PHOSPHATE BINDING COMPONENT OF PHOSPHATE ABC TRANSPORTER"/>
    <property type="match status" value="1"/>
</dbReference>
<reference evidence="4" key="1">
    <citation type="submission" date="2019-09" db="EMBL/GenBank/DDBJ databases">
        <title>Characterisation of the sponge microbiome using genome-centric metagenomics.</title>
        <authorList>
            <person name="Engelberts J.P."/>
            <person name="Robbins S.J."/>
            <person name="De Goeij J.M."/>
            <person name="Aranda M."/>
            <person name="Bell S.C."/>
            <person name="Webster N.S."/>
        </authorList>
    </citation>
    <scope>NUCLEOTIDE SEQUENCE</scope>
    <source>
        <strain evidence="4">SB0661_bin_32</strain>
    </source>
</reference>
<evidence type="ECO:0000259" key="3">
    <source>
        <dbReference type="Pfam" id="PF12849"/>
    </source>
</evidence>
<dbReference type="Gene3D" id="3.40.190.10">
    <property type="entry name" value="Periplasmic binding protein-like II"/>
    <property type="match status" value="2"/>
</dbReference>
<evidence type="ECO:0000256" key="2">
    <source>
        <dbReference type="SAM" id="SignalP"/>
    </source>
</evidence>
<protein>
    <submittedName>
        <fullName evidence="4">Phosphate ABC transporter substrate-binding protein</fullName>
    </submittedName>
</protein>
<feature type="domain" description="PBP" evidence="3">
    <location>
        <begin position="40"/>
        <end position="287"/>
    </location>
</feature>
<dbReference type="PANTHER" id="PTHR30570:SF1">
    <property type="entry name" value="PHOSPHATE-BINDING PROTEIN PSTS"/>
    <property type="match status" value="1"/>
</dbReference>